<sequence length="132" mass="13807">MTTPAAPQTPEPQHFGAPEAPAAPSAGKKALKKVGGVIVAIIIAVGVKFGLPYLTGDAPVHAKVGECVVVTGEENDPKVDKTDCGSGKADLYKVEQVHEDTFDVNKCGEGYAALAQQLESMKFVLCLTEVKK</sequence>
<name>A0A918WA38_9ACTN</name>
<evidence type="ECO:0000313" key="4">
    <source>
        <dbReference type="Proteomes" id="UP000644020"/>
    </source>
</evidence>
<reference evidence="3" key="2">
    <citation type="submission" date="2020-09" db="EMBL/GenBank/DDBJ databases">
        <authorList>
            <person name="Sun Q."/>
            <person name="Ohkuma M."/>
        </authorList>
    </citation>
    <scope>NUCLEOTIDE SEQUENCE</scope>
    <source>
        <strain evidence="3">JCM 4518</strain>
    </source>
</reference>
<dbReference type="RefSeq" id="WP_189979855.1">
    <property type="nucleotide sequence ID" value="NZ_BMUL01000011.1"/>
</dbReference>
<keyword evidence="2" id="KW-0472">Membrane</keyword>
<protein>
    <submittedName>
        <fullName evidence="3">Uncharacterized protein</fullName>
    </submittedName>
</protein>
<organism evidence="3 4">
    <name type="scientific">Streptomyces termitum</name>
    <dbReference type="NCBI Taxonomy" id="67368"/>
    <lineage>
        <taxon>Bacteria</taxon>
        <taxon>Bacillati</taxon>
        <taxon>Actinomycetota</taxon>
        <taxon>Actinomycetes</taxon>
        <taxon>Kitasatosporales</taxon>
        <taxon>Streptomycetaceae</taxon>
        <taxon>Streptomyces</taxon>
    </lineage>
</organism>
<dbReference type="EMBL" id="BMUL01000011">
    <property type="protein sequence ID" value="GHA94892.1"/>
    <property type="molecule type" value="Genomic_DNA"/>
</dbReference>
<evidence type="ECO:0000256" key="2">
    <source>
        <dbReference type="SAM" id="Phobius"/>
    </source>
</evidence>
<dbReference type="AlphaFoldDB" id="A0A918WA38"/>
<keyword evidence="4" id="KW-1185">Reference proteome</keyword>
<keyword evidence="2" id="KW-1133">Transmembrane helix</keyword>
<reference evidence="3" key="1">
    <citation type="journal article" date="2014" name="Int. J. Syst. Evol. Microbiol.">
        <title>Complete genome sequence of Corynebacterium casei LMG S-19264T (=DSM 44701T), isolated from a smear-ripened cheese.</title>
        <authorList>
            <consortium name="US DOE Joint Genome Institute (JGI-PGF)"/>
            <person name="Walter F."/>
            <person name="Albersmeier A."/>
            <person name="Kalinowski J."/>
            <person name="Ruckert C."/>
        </authorList>
    </citation>
    <scope>NUCLEOTIDE SEQUENCE</scope>
    <source>
        <strain evidence="3">JCM 4518</strain>
    </source>
</reference>
<feature type="transmembrane region" description="Helical" evidence="2">
    <location>
        <begin position="34"/>
        <end position="54"/>
    </location>
</feature>
<evidence type="ECO:0000313" key="3">
    <source>
        <dbReference type="EMBL" id="GHA94892.1"/>
    </source>
</evidence>
<feature type="region of interest" description="Disordered" evidence="1">
    <location>
        <begin position="1"/>
        <end position="24"/>
    </location>
</feature>
<evidence type="ECO:0000256" key="1">
    <source>
        <dbReference type="SAM" id="MobiDB-lite"/>
    </source>
</evidence>
<proteinExistence type="predicted"/>
<dbReference type="Proteomes" id="UP000644020">
    <property type="component" value="Unassembled WGS sequence"/>
</dbReference>
<keyword evidence="2" id="KW-0812">Transmembrane</keyword>
<comment type="caution">
    <text evidence="3">The sequence shown here is derived from an EMBL/GenBank/DDBJ whole genome shotgun (WGS) entry which is preliminary data.</text>
</comment>
<gene>
    <name evidence="3" type="ORF">GCM10010305_43120</name>
</gene>
<accession>A0A918WA38</accession>